<proteinExistence type="inferred from homology"/>
<dbReference type="Proteomes" id="UP000095651">
    <property type="component" value="Unassembled WGS sequence"/>
</dbReference>
<dbReference type="Gene3D" id="1.10.3720.10">
    <property type="entry name" value="MetI-like"/>
    <property type="match status" value="1"/>
</dbReference>
<dbReference type="GO" id="GO:0055085">
    <property type="term" value="P:transmembrane transport"/>
    <property type="evidence" value="ECO:0007669"/>
    <property type="project" value="InterPro"/>
</dbReference>
<feature type="transmembrane region" description="Helical" evidence="7">
    <location>
        <begin position="265"/>
        <end position="283"/>
    </location>
</feature>
<evidence type="ECO:0000259" key="8">
    <source>
        <dbReference type="PROSITE" id="PS50928"/>
    </source>
</evidence>
<keyword evidence="5 7" id="KW-1133">Transmembrane helix</keyword>
<dbReference type="SUPFAM" id="SSF161098">
    <property type="entry name" value="MetI-like"/>
    <property type="match status" value="1"/>
</dbReference>
<evidence type="ECO:0000256" key="1">
    <source>
        <dbReference type="ARBA" id="ARBA00004651"/>
    </source>
</evidence>
<dbReference type="PANTHER" id="PTHR43005">
    <property type="entry name" value="BLR7065 PROTEIN"/>
    <property type="match status" value="1"/>
</dbReference>
<feature type="transmembrane region" description="Helical" evidence="7">
    <location>
        <begin position="231"/>
        <end position="253"/>
    </location>
</feature>
<feature type="transmembrane region" description="Helical" evidence="7">
    <location>
        <begin position="135"/>
        <end position="151"/>
    </location>
</feature>
<dbReference type="Pfam" id="PF00528">
    <property type="entry name" value="BPD_transp_1"/>
    <property type="match status" value="1"/>
</dbReference>
<name>A0A173ZDT1_9FIRM</name>
<keyword evidence="2 7" id="KW-0813">Transport</keyword>
<dbReference type="CDD" id="cd06261">
    <property type="entry name" value="TM_PBP2"/>
    <property type="match status" value="1"/>
</dbReference>
<reference evidence="9 10" key="1">
    <citation type="submission" date="2015-09" db="EMBL/GenBank/DDBJ databases">
        <authorList>
            <consortium name="Pathogen Informatics"/>
        </authorList>
    </citation>
    <scope>NUCLEOTIDE SEQUENCE [LARGE SCALE GENOMIC DNA]</scope>
    <source>
        <strain evidence="9 10">2789STDY5608850</strain>
    </source>
</reference>
<dbReference type="EMBL" id="CYZE01000002">
    <property type="protein sequence ID" value="CUN73285.1"/>
    <property type="molecule type" value="Genomic_DNA"/>
</dbReference>
<protein>
    <submittedName>
        <fullName evidence="9">Permease component of ABC-type sugar transporter</fullName>
    </submittedName>
</protein>
<sequence length="293" mass="32470">MKKGISKRLAPYIFSAPTVILMTIFMGFPILYGLILGFFQWSLVDLKNAPAFVGLHNFKTLFQNPQFWSSMKTTLIFVVSVIFVQLLLGMVIALLLEKNLPGIRFFRSIFMLPVMISPVVVGVIWKYIYDANFGMLNYLLGLIGVPAGTWLSSEGTALLSVIITEIWQWTPFVFLILLSGLQSVPGDLMEAAVVDGASYFQTLVHVKLPCMKNIIRLVLTLRMIESMRSMVVIFIMTGGGPGISTMTLPMSIYKDAFVNQDLGSASATAIILMILLILLTVFVKGGKEADDKH</sequence>
<comment type="subcellular location">
    <subcellularLocation>
        <location evidence="1 7">Cell membrane</location>
        <topology evidence="1 7">Multi-pass membrane protein</topology>
    </subcellularLocation>
</comment>
<feature type="transmembrane region" description="Helical" evidence="7">
    <location>
        <begin position="108"/>
        <end position="129"/>
    </location>
</feature>
<evidence type="ECO:0000256" key="7">
    <source>
        <dbReference type="RuleBase" id="RU363032"/>
    </source>
</evidence>
<organism evidence="9 10">
    <name type="scientific">Hungatella hathewayi</name>
    <dbReference type="NCBI Taxonomy" id="154046"/>
    <lineage>
        <taxon>Bacteria</taxon>
        <taxon>Bacillati</taxon>
        <taxon>Bacillota</taxon>
        <taxon>Clostridia</taxon>
        <taxon>Lachnospirales</taxon>
        <taxon>Lachnospiraceae</taxon>
        <taxon>Hungatella</taxon>
    </lineage>
</organism>
<evidence type="ECO:0000256" key="6">
    <source>
        <dbReference type="ARBA" id="ARBA00023136"/>
    </source>
</evidence>
<dbReference type="GO" id="GO:0005886">
    <property type="term" value="C:plasma membrane"/>
    <property type="evidence" value="ECO:0007669"/>
    <property type="project" value="UniProtKB-SubCell"/>
</dbReference>
<accession>A0A173ZDT1</accession>
<evidence type="ECO:0000256" key="3">
    <source>
        <dbReference type="ARBA" id="ARBA00022475"/>
    </source>
</evidence>
<dbReference type="PANTHER" id="PTHR43005:SF1">
    <property type="entry name" value="SPERMIDINE_PUTRESCINE TRANSPORT SYSTEM PERMEASE PROTEIN"/>
    <property type="match status" value="1"/>
</dbReference>
<comment type="similarity">
    <text evidence="7">Belongs to the binding-protein-dependent transport system permease family.</text>
</comment>
<feature type="domain" description="ABC transmembrane type-1" evidence="8">
    <location>
        <begin position="71"/>
        <end position="283"/>
    </location>
</feature>
<feature type="transmembrane region" description="Helical" evidence="7">
    <location>
        <begin position="75"/>
        <end position="96"/>
    </location>
</feature>
<evidence type="ECO:0000313" key="9">
    <source>
        <dbReference type="EMBL" id="CUN73285.1"/>
    </source>
</evidence>
<dbReference type="PROSITE" id="PS50928">
    <property type="entry name" value="ABC_TM1"/>
    <property type="match status" value="1"/>
</dbReference>
<dbReference type="InterPro" id="IPR000515">
    <property type="entry name" value="MetI-like"/>
</dbReference>
<evidence type="ECO:0000256" key="2">
    <source>
        <dbReference type="ARBA" id="ARBA00022448"/>
    </source>
</evidence>
<keyword evidence="6 7" id="KW-0472">Membrane</keyword>
<keyword evidence="3" id="KW-1003">Cell membrane</keyword>
<keyword evidence="4 7" id="KW-0812">Transmembrane</keyword>
<dbReference type="AlphaFoldDB" id="A0A173ZDT1"/>
<keyword evidence="9" id="KW-0762">Sugar transport</keyword>
<gene>
    <name evidence="9" type="primary">ugpA_16</name>
    <name evidence="9" type="ORF">ERS852407_00945</name>
</gene>
<dbReference type="RefSeq" id="WP_055653219.1">
    <property type="nucleotide sequence ID" value="NZ_CABIXC010000002.1"/>
</dbReference>
<evidence type="ECO:0000256" key="5">
    <source>
        <dbReference type="ARBA" id="ARBA00022989"/>
    </source>
</evidence>
<feature type="transmembrane region" description="Helical" evidence="7">
    <location>
        <begin position="12"/>
        <end position="39"/>
    </location>
</feature>
<evidence type="ECO:0000313" key="10">
    <source>
        <dbReference type="Proteomes" id="UP000095651"/>
    </source>
</evidence>
<dbReference type="InterPro" id="IPR035906">
    <property type="entry name" value="MetI-like_sf"/>
</dbReference>
<evidence type="ECO:0000256" key="4">
    <source>
        <dbReference type="ARBA" id="ARBA00022692"/>
    </source>
</evidence>